<feature type="domain" description="Fibronectin type-III" evidence="7">
    <location>
        <begin position="232"/>
        <end position="317"/>
    </location>
</feature>
<keyword evidence="5" id="KW-0119">Carbohydrate metabolism</keyword>
<evidence type="ECO:0000256" key="5">
    <source>
        <dbReference type="ARBA" id="ARBA00023326"/>
    </source>
</evidence>
<name>A0ABM8G1X2_9CELL</name>
<keyword evidence="2" id="KW-0732">Signal</keyword>
<evidence type="ECO:0000256" key="6">
    <source>
        <dbReference type="SAM" id="MobiDB-lite"/>
    </source>
</evidence>
<dbReference type="InterPro" id="IPR036116">
    <property type="entry name" value="FN3_sf"/>
</dbReference>
<dbReference type="Pfam" id="PF00041">
    <property type="entry name" value="fn3"/>
    <property type="match status" value="2"/>
</dbReference>
<dbReference type="Gene3D" id="2.80.10.50">
    <property type="match status" value="2"/>
</dbReference>
<feature type="domain" description="Fibronectin type-III" evidence="7">
    <location>
        <begin position="140"/>
        <end position="225"/>
    </location>
</feature>
<evidence type="ECO:0000256" key="3">
    <source>
        <dbReference type="ARBA" id="ARBA00022801"/>
    </source>
</evidence>
<dbReference type="PANTHER" id="PTHR11069">
    <property type="entry name" value="GLUCOSYLCERAMIDASE"/>
    <property type="match status" value="1"/>
</dbReference>
<feature type="compositionally biased region" description="Low complexity" evidence="6">
    <location>
        <begin position="139"/>
        <end position="154"/>
    </location>
</feature>
<evidence type="ECO:0000313" key="9">
    <source>
        <dbReference type="Proteomes" id="UP001321475"/>
    </source>
</evidence>
<dbReference type="SUPFAM" id="SSF51445">
    <property type="entry name" value="(Trans)glycosidases"/>
    <property type="match status" value="1"/>
</dbReference>
<keyword evidence="9" id="KW-1185">Reference proteome</keyword>
<feature type="compositionally biased region" description="Low complexity" evidence="6">
    <location>
        <begin position="231"/>
        <end position="246"/>
    </location>
</feature>
<dbReference type="PROSITE" id="PS50853">
    <property type="entry name" value="FN3"/>
    <property type="match status" value="2"/>
</dbReference>
<dbReference type="SUPFAM" id="SSF50370">
    <property type="entry name" value="Ricin B-like lectins"/>
    <property type="match status" value="1"/>
</dbReference>
<dbReference type="Gene3D" id="2.60.40.1180">
    <property type="entry name" value="Golgi alpha-mannosidase II"/>
    <property type="match status" value="1"/>
</dbReference>
<dbReference type="SMART" id="SM00458">
    <property type="entry name" value="RICIN"/>
    <property type="match status" value="1"/>
</dbReference>
<dbReference type="CDD" id="cd00161">
    <property type="entry name" value="beta-trefoil_Ricin-like"/>
    <property type="match status" value="1"/>
</dbReference>
<dbReference type="InterPro" id="IPR033452">
    <property type="entry name" value="GH30_C"/>
</dbReference>
<protein>
    <recommendedName>
        <fullName evidence="7">Fibronectin type-III domain-containing protein</fullName>
    </recommendedName>
</protein>
<keyword evidence="5" id="KW-0624">Polysaccharide degradation</keyword>
<evidence type="ECO:0000313" key="8">
    <source>
        <dbReference type="EMBL" id="BDZ41973.1"/>
    </source>
</evidence>
<reference evidence="9" key="1">
    <citation type="journal article" date="2019" name="Int. J. Syst. Evol. Microbiol.">
        <title>The Global Catalogue of Microorganisms (GCM) 10K type strain sequencing project: providing services to taxonomists for standard genome sequencing and annotation.</title>
        <authorList>
            <consortium name="The Broad Institute Genomics Platform"/>
            <consortium name="The Broad Institute Genome Sequencing Center for Infectious Disease"/>
            <person name="Wu L."/>
            <person name="Ma J."/>
        </authorList>
    </citation>
    <scope>NUCLEOTIDE SEQUENCE [LARGE SCALE GENOMIC DNA]</scope>
    <source>
        <strain evidence="9">NBRC 108565</strain>
    </source>
</reference>
<dbReference type="Gene3D" id="2.60.40.10">
    <property type="entry name" value="Immunoglobulins"/>
    <property type="match status" value="2"/>
</dbReference>
<dbReference type="InterPro" id="IPR000772">
    <property type="entry name" value="Ricin_B_lectin"/>
</dbReference>
<evidence type="ECO:0000256" key="4">
    <source>
        <dbReference type="ARBA" id="ARBA00023295"/>
    </source>
</evidence>
<feature type="region of interest" description="Disordered" evidence="6">
    <location>
        <begin position="125"/>
        <end position="159"/>
    </location>
</feature>
<keyword evidence="4" id="KW-0326">Glycosidase</keyword>
<dbReference type="InterPro" id="IPR035992">
    <property type="entry name" value="Ricin_B-like_lectins"/>
</dbReference>
<dbReference type="SUPFAM" id="SSF49265">
    <property type="entry name" value="Fibronectin type III"/>
    <property type="match status" value="1"/>
</dbReference>
<dbReference type="PROSITE" id="PS50231">
    <property type="entry name" value="RICIN_B_LECTIN"/>
    <property type="match status" value="1"/>
</dbReference>
<dbReference type="InterPro" id="IPR013783">
    <property type="entry name" value="Ig-like_fold"/>
</dbReference>
<evidence type="ECO:0000259" key="7">
    <source>
        <dbReference type="PROSITE" id="PS50853"/>
    </source>
</evidence>
<evidence type="ECO:0000256" key="1">
    <source>
        <dbReference type="ARBA" id="ARBA00005382"/>
    </source>
</evidence>
<gene>
    <name evidence="8" type="ORF">GCM10025865_12720</name>
</gene>
<keyword evidence="3" id="KW-0378">Hydrolase</keyword>
<feature type="compositionally biased region" description="Polar residues" evidence="6">
    <location>
        <begin position="125"/>
        <end position="138"/>
    </location>
</feature>
<accession>A0ABM8G1X2</accession>
<dbReference type="PANTHER" id="PTHR11069:SF23">
    <property type="entry name" value="LYSOSOMAL ACID GLUCOSYLCERAMIDASE"/>
    <property type="match status" value="1"/>
</dbReference>
<comment type="similarity">
    <text evidence="1">Belongs to the glycosyl hydrolase 30 family.</text>
</comment>
<dbReference type="Proteomes" id="UP001321475">
    <property type="component" value="Chromosome"/>
</dbReference>
<dbReference type="CDD" id="cd00063">
    <property type="entry name" value="FN3"/>
    <property type="match status" value="2"/>
</dbReference>
<sequence length="471" mass="48596">MRNWSKTMINWNLALDSSGGPVNGGCGEDPKGMCSGVLTIDGTSVSKNAEYYALGHLSKFVSPGAVRVASNNAGDLHNVAFKNPDGTVALYVTNVGGGTQTFGVSWNGKRVGYTVAPGAVATLTWPSTGGSTSDTQAPSAPAGLTASGTSTSATNLSWNASNDDVGVTGYVVRRDGTQVATPSGTSFRDSGLSADTEYSYTVAARDAAGNESARSSVLTVRTDAPDTQAPSAPAGLTASGTSTSGTNLSWSASSDDVGVTGYVVRRDGTQVATPSGTSFRDSGLSADTEYSYTVAARDAAGNESAASSPLVVRTSQAPEPGGPIDQTAWYQVINANSGKCLDDADWSTSNGARLQQWGCNTPVADNQQWQFRATSDGYYQVVNRHAESLVWDVAGGSGATGNGTDVHLWEYAGGVNQQWMPTEQADGTYTFVARHSGKCLDVRDVSTSNGAGLQQWACTGGPAQAFSIVEQ</sequence>
<dbReference type="Pfam" id="PF17189">
    <property type="entry name" value="Glyco_hydro_30C"/>
    <property type="match status" value="1"/>
</dbReference>
<feature type="region of interest" description="Disordered" evidence="6">
    <location>
        <begin position="211"/>
        <end position="251"/>
    </location>
</feature>
<proteinExistence type="inferred from homology"/>
<dbReference type="InterPro" id="IPR003961">
    <property type="entry name" value="FN3_dom"/>
</dbReference>
<dbReference type="SMART" id="SM00060">
    <property type="entry name" value="FN3"/>
    <property type="match status" value="2"/>
</dbReference>
<dbReference type="InterPro" id="IPR017853">
    <property type="entry name" value="GH"/>
</dbReference>
<dbReference type="EMBL" id="AP027729">
    <property type="protein sequence ID" value="BDZ41973.1"/>
    <property type="molecule type" value="Genomic_DNA"/>
</dbReference>
<dbReference type="RefSeq" id="WP_286219042.1">
    <property type="nucleotide sequence ID" value="NZ_AP027729.1"/>
</dbReference>
<organism evidence="8 9">
    <name type="scientific">Paraoerskovia sediminicola</name>
    <dbReference type="NCBI Taxonomy" id="1138587"/>
    <lineage>
        <taxon>Bacteria</taxon>
        <taxon>Bacillati</taxon>
        <taxon>Actinomycetota</taxon>
        <taxon>Actinomycetes</taxon>
        <taxon>Micrococcales</taxon>
        <taxon>Cellulomonadaceae</taxon>
        <taxon>Paraoerskovia</taxon>
    </lineage>
</organism>
<dbReference type="Pfam" id="PF14200">
    <property type="entry name" value="RicinB_lectin_2"/>
    <property type="match status" value="2"/>
</dbReference>
<dbReference type="InterPro" id="IPR001139">
    <property type="entry name" value="Glyco_hydro_30"/>
</dbReference>
<evidence type="ECO:0000256" key="2">
    <source>
        <dbReference type="ARBA" id="ARBA00022729"/>
    </source>
</evidence>
<dbReference type="InterPro" id="IPR013780">
    <property type="entry name" value="Glyco_hydro_b"/>
</dbReference>